<comment type="caution">
    <text evidence="1">The sequence shown here is derived from an EMBL/GenBank/DDBJ whole genome shotgun (WGS) entry which is preliminary data.</text>
</comment>
<dbReference type="InterPro" id="IPR011050">
    <property type="entry name" value="Pectin_lyase_fold/virulence"/>
</dbReference>
<evidence type="ECO:0008006" key="3">
    <source>
        <dbReference type="Google" id="ProtNLM"/>
    </source>
</evidence>
<dbReference type="Proteomes" id="UP000324800">
    <property type="component" value="Unassembled WGS sequence"/>
</dbReference>
<gene>
    <name evidence="1" type="ORF">EZS28_036480</name>
</gene>
<evidence type="ECO:0000313" key="2">
    <source>
        <dbReference type="Proteomes" id="UP000324800"/>
    </source>
</evidence>
<dbReference type="SUPFAM" id="SSF51126">
    <property type="entry name" value="Pectin lyase-like"/>
    <property type="match status" value="1"/>
</dbReference>
<evidence type="ECO:0000313" key="1">
    <source>
        <dbReference type="EMBL" id="KAA6367993.1"/>
    </source>
</evidence>
<protein>
    <recommendedName>
        <fullName evidence="3">Right handed beta helix domain-containing protein</fullName>
    </recommendedName>
</protein>
<reference evidence="1 2" key="1">
    <citation type="submission" date="2019-03" db="EMBL/GenBank/DDBJ databases">
        <title>Single cell metagenomics reveals metabolic interactions within the superorganism composed of flagellate Streblomastix strix and complex community of Bacteroidetes bacteria on its surface.</title>
        <authorList>
            <person name="Treitli S.C."/>
            <person name="Kolisko M."/>
            <person name="Husnik F."/>
            <person name="Keeling P."/>
            <person name="Hampl V."/>
        </authorList>
    </citation>
    <scope>NUCLEOTIDE SEQUENCE [LARGE SCALE GENOMIC DNA]</scope>
    <source>
        <strain evidence="1">ST1C</strain>
    </source>
</reference>
<dbReference type="AlphaFoldDB" id="A0A5J4UCU2"/>
<organism evidence="1 2">
    <name type="scientific">Streblomastix strix</name>
    <dbReference type="NCBI Taxonomy" id="222440"/>
    <lineage>
        <taxon>Eukaryota</taxon>
        <taxon>Metamonada</taxon>
        <taxon>Preaxostyla</taxon>
        <taxon>Oxymonadida</taxon>
        <taxon>Streblomastigidae</taxon>
        <taxon>Streblomastix</taxon>
    </lineage>
</organism>
<name>A0A5J4UCU2_9EUKA</name>
<sequence length="600" mass="65799">MTAEDCKCIKGNGGGIFVSIDFGNSSEFKMVNISALRCRAQADTTKDVPPTGYGGGIFLTGYGDYDSLSKMLDFRKMKIYGNIADKAGQSLYVAMIKVLDWCKQGTAGEYVKGNYSDGISNQNELQGISLNYNTFNSFSTNTIISQQNYLYNYWNVIKVEYYVNSTRNDAQQCTQSNPCKTLEASAIISNINNNNAYFVYIYDSTSINNTAVISQTVTPRTFRNYPLDSTQLSSILIRSAGRFNITGKVRFQLINFTMESTELQKKLPGIYGLSQSAQIDLQDCEFHTQSAGSQIGKCFIYLEKGGNHAISNLKSKDISSEENSIKIDFSQSGSIRISDSQFENITKIGSRVDGGAINAILESSNILNIKDCKFTTCKAQDTFGGAICAEIKSSNAQITLTRTQFLQCYAQSGGGLSVINDEGGPFIIENSCIFKDCNANAGNGGGIYINLEYGLTDQTSFIIRDALIQDCQAAISASNLKSTGFGGGIFIGVNGNDVPPSMSLDLKGMKIYNNSATQGGQSLYVVMDKLKDWCEYGLLGEYVKDRNQEQYGFDTFDCGETIYPCETIDKSGSHTDVLKIMKQMYGTPQQIQGQAEMKIM</sequence>
<dbReference type="EMBL" id="SNRW01017766">
    <property type="protein sequence ID" value="KAA6367993.1"/>
    <property type="molecule type" value="Genomic_DNA"/>
</dbReference>
<accession>A0A5J4UCU2</accession>
<feature type="non-terminal residue" evidence="1">
    <location>
        <position position="600"/>
    </location>
</feature>
<proteinExistence type="predicted"/>